<dbReference type="EMBL" id="GBIH01001553">
    <property type="protein sequence ID" value="JAC93157.1"/>
    <property type="molecule type" value="mRNA"/>
</dbReference>
<keyword evidence="2" id="KW-0378">Hydrolase</keyword>
<dbReference type="InterPro" id="IPR004947">
    <property type="entry name" value="DNase_II"/>
</dbReference>
<proteinExistence type="evidence at transcript level"/>
<dbReference type="GO" id="GO:0004531">
    <property type="term" value="F:deoxyribonuclease II activity"/>
    <property type="evidence" value="ECO:0007669"/>
    <property type="project" value="InterPro"/>
</dbReference>
<dbReference type="AlphaFoldDB" id="A0A090X952"/>
<feature type="compositionally biased region" description="Pro residues" evidence="3">
    <location>
        <begin position="71"/>
        <end position="82"/>
    </location>
</feature>
<feature type="chain" id="PRO_5001866622" evidence="4">
    <location>
        <begin position="21"/>
        <end position="210"/>
    </location>
</feature>
<feature type="compositionally biased region" description="Low complexity" evidence="3">
    <location>
        <begin position="98"/>
        <end position="117"/>
    </location>
</feature>
<protein>
    <submittedName>
        <fullName evidence="5">Putative lpxtg-motif cell wall anchor domain-containing protein</fullName>
    </submittedName>
</protein>
<feature type="region of interest" description="Disordered" evidence="3">
    <location>
        <begin position="52"/>
        <end position="173"/>
    </location>
</feature>
<feature type="signal peptide" evidence="4">
    <location>
        <begin position="1"/>
        <end position="20"/>
    </location>
</feature>
<evidence type="ECO:0000256" key="2">
    <source>
        <dbReference type="ARBA" id="ARBA00022801"/>
    </source>
</evidence>
<accession>A0A090X952</accession>
<feature type="compositionally biased region" description="Polar residues" evidence="3">
    <location>
        <begin position="121"/>
        <end position="140"/>
    </location>
</feature>
<sequence>MTPKMVLTFCLALSARSGLASQLGSGDIVQGRAEQRRGMVFHLQAAQKAKVQEVRNTHRRGTSTCTSTPTLRPPRPTGPCPRNPSSKMATPWPTRYCRSPQRQSPRTSRLQSTTTRSQRPKTSTGPVTATPKGSSCLTSRRASGSSTACPSSRSSSTPASTFSPRTARENGQSILCVTFPTSQLETIAKPPAAAVPPNIYDSYAPVEDAE</sequence>
<evidence type="ECO:0000256" key="1">
    <source>
        <dbReference type="ARBA" id="ARBA00007527"/>
    </source>
</evidence>
<dbReference type="Pfam" id="PF03265">
    <property type="entry name" value="DNase_II"/>
    <property type="match status" value="1"/>
</dbReference>
<feature type="compositionally biased region" description="Low complexity" evidence="3">
    <location>
        <begin position="141"/>
        <end position="165"/>
    </location>
</feature>
<comment type="similarity">
    <text evidence="1">Belongs to the DNase II family.</text>
</comment>
<keyword evidence="4" id="KW-0732">Signal</keyword>
<reference evidence="5" key="1">
    <citation type="journal article" date="2015" name="PLoS Negl. Trop. Dis.">
        <title>Deep Sequencing Analysis of the Ixodes ricinus Haemocytome.</title>
        <authorList>
            <person name="Kotsyfakis M."/>
            <person name="Kopacek P."/>
            <person name="Franta Z."/>
            <person name="Pedra J.H."/>
            <person name="Ribeiro J.M."/>
        </authorList>
    </citation>
    <scope>NUCLEOTIDE SEQUENCE</scope>
</reference>
<evidence type="ECO:0000313" key="5">
    <source>
        <dbReference type="EMBL" id="JAC93157.1"/>
    </source>
</evidence>
<name>A0A090X952_IXORI</name>
<evidence type="ECO:0000256" key="3">
    <source>
        <dbReference type="SAM" id="MobiDB-lite"/>
    </source>
</evidence>
<organism evidence="5">
    <name type="scientific">Ixodes ricinus</name>
    <name type="common">Common tick</name>
    <name type="synonym">Acarus ricinus</name>
    <dbReference type="NCBI Taxonomy" id="34613"/>
    <lineage>
        <taxon>Eukaryota</taxon>
        <taxon>Metazoa</taxon>
        <taxon>Ecdysozoa</taxon>
        <taxon>Arthropoda</taxon>
        <taxon>Chelicerata</taxon>
        <taxon>Arachnida</taxon>
        <taxon>Acari</taxon>
        <taxon>Parasitiformes</taxon>
        <taxon>Ixodida</taxon>
        <taxon>Ixodoidea</taxon>
        <taxon>Ixodidae</taxon>
        <taxon>Ixodinae</taxon>
        <taxon>Ixodes</taxon>
    </lineage>
</organism>
<evidence type="ECO:0000256" key="4">
    <source>
        <dbReference type="SAM" id="SignalP"/>
    </source>
</evidence>